<feature type="region of interest" description="Disordered" evidence="1">
    <location>
        <begin position="87"/>
        <end position="116"/>
    </location>
</feature>
<dbReference type="OrthoDB" id="6086655at2759"/>
<proteinExistence type="predicted"/>
<dbReference type="Proteomes" id="UP000085678">
    <property type="component" value="Unplaced"/>
</dbReference>
<feature type="compositionally biased region" description="Low complexity" evidence="1">
    <location>
        <begin position="99"/>
        <end position="109"/>
    </location>
</feature>
<dbReference type="GeneID" id="106175924"/>
<dbReference type="AlphaFoldDB" id="A0A1S3JTA1"/>
<sequence>MSFSTTYNKALKWDIKYTHFGSPVIMQWRNSGDYPNFDMLRIDKENKLLRRNILLASREIYSPKAMPPAPAFRIVSREDADAITQRLQRRGSYRDSSRSRSSTASSVNSDYSQNQREKLYGYKQLTPEQHGELMKRLSGKTHATSLRETQTSVYKHPHLMRSTPILGRRAMKQRVEVSA</sequence>
<evidence type="ECO:0000256" key="1">
    <source>
        <dbReference type="SAM" id="MobiDB-lite"/>
    </source>
</evidence>
<dbReference type="InParanoid" id="A0A1S3JTA1"/>
<dbReference type="OMA" id="LDNNIRH"/>
<accession>A0A1S3JTA1</accession>
<keyword evidence="2" id="KW-1185">Reference proteome</keyword>
<evidence type="ECO:0000313" key="3">
    <source>
        <dbReference type="RefSeq" id="XP_013413548.1"/>
    </source>
</evidence>
<reference evidence="3" key="1">
    <citation type="submission" date="2025-08" db="UniProtKB">
        <authorList>
            <consortium name="RefSeq"/>
        </authorList>
    </citation>
    <scope>IDENTIFICATION</scope>
    <source>
        <tissue evidence="3">Gonads</tissue>
    </source>
</reference>
<evidence type="ECO:0000313" key="2">
    <source>
        <dbReference type="Proteomes" id="UP000085678"/>
    </source>
</evidence>
<gene>
    <name evidence="3" type="primary">LOC106175924</name>
</gene>
<name>A0A1S3JTA1_LINAN</name>
<dbReference type="RefSeq" id="XP_013413548.1">
    <property type="nucleotide sequence ID" value="XM_013558094.1"/>
</dbReference>
<protein>
    <submittedName>
        <fullName evidence="3">Uncharacterized protein LOC106175924</fullName>
    </submittedName>
</protein>
<organism evidence="2 3">
    <name type="scientific">Lingula anatina</name>
    <name type="common">Brachiopod</name>
    <name type="synonym">Lingula unguis</name>
    <dbReference type="NCBI Taxonomy" id="7574"/>
    <lineage>
        <taxon>Eukaryota</taxon>
        <taxon>Metazoa</taxon>
        <taxon>Spiralia</taxon>
        <taxon>Lophotrochozoa</taxon>
        <taxon>Brachiopoda</taxon>
        <taxon>Linguliformea</taxon>
        <taxon>Lingulata</taxon>
        <taxon>Lingulida</taxon>
        <taxon>Linguloidea</taxon>
        <taxon>Lingulidae</taxon>
        <taxon>Lingula</taxon>
    </lineage>
</organism>
<dbReference type="KEGG" id="lak:106175924"/>